<dbReference type="Gene3D" id="3.40.228.10">
    <property type="entry name" value="Dimethylsulfoxide Reductase, domain 2"/>
    <property type="match status" value="1"/>
</dbReference>
<organism evidence="6 7">
    <name type="scientific">Belnapia rosea</name>
    <dbReference type="NCBI Taxonomy" id="938405"/>
    <lineage>
        <taxon>Bacteria</taxon>
        <taxon>Pseudomonadati</taxon>
        <taxon>Pseudomonadota</taxon>
        <taxon>Alphaproteobacteria</taxon>
        <taxon>Acetobacterales</taxon>
        <taxon>Roseomonadaceae</taxon>
        <taxon>Belnapia</taxon>
    </lineage>
</organism>
<evidence type="ECO:0000256" key="2">
    <source>
        <dbReference type="ARBA" id="ARBA00022723"/>
    </source>
</evidence>
<accession>A0A1G6LFF6</accession>
<keyword evidence="2" id="KW-0479">Metal-binding</keyword>
<name>A0A1G6LFF6_9PROT</name>
<keyword evidence="7" id="KW-1185">Reference proteome</keyword>
<dbReference type="InterPro" id="IPR006963">
    <property type="entry name" value="Mopterin_OxRdtase_4Fe-4S_dom"/>
</dbReference>
<dbReference type="Proteomes" id="UP000198925">
    <property type="component" value="Unassembled WGS sequence"/>
</dbReference>
<dbReference type="SUPFAM" id="SSF53706">
    <property type="entry name" value="Formate dehydrogenase/DMSO reductase, domains 1-3"/>
    <property type="match status" value="1"/>
</dbReference>
<dbReference type="Pfam" id="PF04879">
    <property type="entry name" value="Molybdop_Fe4S4"/>
    <property type="match status" value="1"/>
</dbReference>
<keyword evidence="3" id="KW-0408">Iron</keyword>
<dbReference type="Pfam" id="PF01568">
    <property type="entry name" value="Molydop_binding"/>
    <property type="match status" value="1"/>
</dbReference>
<dbReference type="RefSeq" id="WP_090660770.1">
    <property type="nucleotide sequence ID" value="NZ_FMZX01000001.1"/>
</dbReference>
<dbReference type="InterPro" id="IPR006656">
    <property type="entry name" value="Mopterin_OxRdtase"/>
</dbReference>
<proteinExistence type="inferred from homology"/>
<evidence type="ECO:0000256" key="1">
    <source>
        <dbReference type="ARBA" id="ARBA00010312"/>
    </source>
</evidence>
<evidence type="ECO:0000256" key="3">
    <source>
        <dbReference type="ARBA" id="ARBA00023004"/>
    </source>
</evidence>
<dbReference type="PANTHER" id="PTHR43742">
    <property type="entry name" value="TRIMETHYLAMINE-N-OXIDE REDUCTASE"/>
    <property type="match status" value="1"/>
</dbReference>
<dbReference type="InterPro" id="IPR006657">
    <property type="entry name" value="MoPterin_dinucl-bd_dom"/>
</dbReference>
<dbReference type="SMART" id="SM00926">
    <property type="entry name" value="Molybdop_Fe4S4"/>
    <property type="match status" value="1"/>
</dbReference>
<evidence type="ECO:0000313" key="7">
    <source>
        <dbReference type="Proteomes" id="UP000198925"/>
    </source>
</evidence>
<dbReference type="InterPro" id="IPR009010">
    <property type="entry name" value="Asp_de-COase-like_dom_sf"/>
</dbReference>
<reference evidence="6 7" key="1">
    <citation type="submission" date="2016-10" db="EMBL/GenBank/DDBJ databases">
        <authorList>
            <person name="de Groot N.N."/>
        </authorList>
    </citation>
    <scope>NUCLEOTIDE SEQUENCE [LARGE SCALE GENOMIC DNA]</scope>
    <source>
        <strain evidence="6 7">CPCC 100156</strain>
    </source>
</reference>
<dbReference type="GO" id="GO:0046872">
    <property type="term" value="F:metal ion binding"/>
    <property type="evidence" value="ECO:0007669"/>
    <property type="project" value="UniProtKB-KW"/>
</dbReference>
<protein>
    <submittedName>
        <fullName evidence="6">Anaerobic selenocysteine-containing dehydrogenase</fullName>
    </submittedName>
</protein>
<keyword evidence="4" id="KW-0411">Iron-sulfur</keyword>
<dbReference type="Pfam" id="PF00384">
    <property type="entry name" value="Molybdopterin"/>
    <property type="match status" value="1"/>
</dbReference>
<gene>
    <name evidence="6" type="ORF">SAMN04487779_1001875</name>
</gene>
<dbReference type="Gene3D" id="3.30.2070.10">
    <property type="entry name" value="Formate dehydrogenase/DMSO reductase"/>
    <property type="match status" value="1"/>
</dbReference>
<dbReference type="EMBL" id="FMZX01000001">
    <property type="protein sequence ID" value="SDC41944.1"/>
    <property type="molecule type" value="Genomic_DNA"/>
</dbReference>
<dbReference type="GO" id="GO:0016491">
    <property type="term" value="F:oxidoreductase activity"/>
    <property type="evidence" value="ECO:0007669"/>
    <property type="project" value="InterPro"/>
</dbReference>
<dbReference type="Gene3D" id="3.40.50.740">
    <property type="match status" value="1"/>
</dbReference>
<dbReference type="Gene3D" id="2.20.25.90">
    <property type="entry name" value="ADC-like domains"/>
    <property type="match status" value="1"/>
</dbReference>
<dbReference type="SUPFAM" id="SSF50692">
    <property type="entry name" value="ADC-like"/>
    <property type="match status" value="1"/>
</dbReference>
<evidence type="ECO:0000313" key="6">
    <source>
        <dbReference type="EMBL" id="SDC41944.1"/>
    </source>
</evidence>
<dbReference type="CDD" id="cd02766">
    <property type="entry name" value="MopB_3"/>
    <property type="match status" value="1"/>
</dbReference>
<dbReference type="GO" id="GO:0043546">
    <property type="term" value="F:molybdopterin cofactor binding"/>
    <property type="evidence" value="ECO:0007669"/>
    <property type="project" value="InterPro"/>
</dbReference>
<sequence>MTVQTRPSVCPHDCPSTCALEVEVLGPARIGAVRGADNPYTAGVICNKVTRYAERIHHPDRLTHPLLRTGPKGSGQFRRIGWDEALDRVVEGFTAVTAEHGSEAAWAYSSAGTMGLVNRDGVFRLRHAMRWSGRKGTICSSIAAAGWMAGCGRISGTDPREMAASDLIVVWGGNPVATQVNVMAHVTRARKERGAKLVVIDPYRTGTAAIADLHLAPRPGTDAALACAVMHCAFRDGLADRAYMARYTADAETLEAHLASRGPDWAATITGLSVAQIETFAGLYNRTARAYLRIGFGFTRGRGGAAAMHAVTCLPAVTGAWRHEGGGALWNNRNLYQWDKSLIEGTALRDPAVRELDMSRIASILTGDPAALEGGPPVHALLVQSGNPAAVCPDSNRVRAGLLREDLFTVVHEQFLTETARHADILLPATMFLEHDDIYQAGGHSHVQIGRKLIEPPGEAMSNHDLVCALARGFGLDHPSFRMSGLELADATLRASGYPGAEALTERRWVDIQVPFERAHFLDGFGHADGRFRFRADWAALGDAEGRLPPLPDHLPLEDAATAERPFRLVAAPARQFLNSTFTETPTALRREGRPTLRIAPEDCARLGITEGEAVRIGNARGEVVLHAQRAPGQQPGTLVAEGVWPADAYAGAACGINVLTSDEPALPAGGAVFHDTAVWLRPEIPSDDFKPLQLA</sequence>
<evidence type="ECO:0000259" key="5">
    <source>
        <dbReference type="PROSITE" id="PS51669"/>
    </source>
</evidence>
<dbReference type="Gene3D" id="2.40.40.20">
    <property type="match status" value="1"/>
</dbReference>
<dbReference type="GO" id="GO:0051536">
    <property type="term" value="F:iron-sulfur cluster binding"/>
    <property type="evidence" value="ECO:0007669"/>
    <property type="project" value="UniProtKB-KW"/>
</dbReference>
<evidence type="ECO:0000256" key="4">
    <source>
        <dbReference type="ARBA" id="ARBA00023014"/>
    </source>
</evidence>
<dbReference type="AlphaFoldDB" id="A0A1G6LFF6"/>
<dbReference type="PROSITE" id="PS51669">
    <property type="entry name" value="4FE4S_MOW_BIS_MGD"/>
    <property type="match status" value="1"/>
</dbReference>
<feature type="domain" description="4Fe-4S Mo/W bis-MGD-type" evidence="5">
    <location>
        <begin position="3"/>
        <end position="60"/>
    </location>
</feature>
<dbReference type="STRING" id="938405.SAMN02927895_01825"/>
<dbReference type="PANTHER" id="PTHR43742:SF6">
    <property type="entry name" value="OXIDOREDUCTASE YYAE-RELATED"/>
    <property type="match status" value="1"/>
</dbReference>
<comment type="similarity">
    <text evidence="1">Belongs to the prokaryotic molybdopterin-containing oxidoreductase family.</text>
</comment>
<dbReference type="InterPro" id="IPR050612">
    <property type="entry name" value="Prok_Mopterin_Oxidored"/>
</dbReference>